<dbReference type="EMBL" id="CABFMQ020000074">
    <property type="protein sequence ID" value="VTZ49604.1"/>
    <property type="molecule type" value="Genomic_DNA"/>
</dbReference>
<reference evidence="1 2" key="1">
    <citation type="submission" date="2019-05" db="EMBL/GenBank/DDBJ databases">
        <authorList>
            <person name="Farhan Ul Haque M."/>
        </authorList>
    </citation>
    <scope>NUCLEOTIDE SEQUENCE [LARGE SCALE GENOMIC DNA]</scope>
    <source>
        <strain evidence="1">2</strain>
    </source>
</reference>
<organism evidence="1 2">
    <name type="scientific">Methylocella tundrae</name>
    <dbReference type="NCBI Taxonomy" id="227605"/>
    <lineage>
        <taxon>Bacteria</taxon>
        <taxon>Pseudomonadati</taxon>
        <taxon>Pseudomonadota</taxon>
        <taxon>Alphaproteobacteria</taxon>
        <taxon>Hyphomicrobiales</taxon>
        <taxon>Beijerinckiaceae</taxon>
        <taxon>Methylocella</taxon>
    </lineage>
</organism>
<name>A0A8B6M473_METTU</name>
<protein>
    <submittedName>
        <fullName evidence="1">Uncharacterized protein</fullName>
    </submittedName>
</protein>
<keyword evidence="2" id="KW-1185">Reference proteome</keyword>
<evidence type="ECO:0000313" key="2">
    <source>
        <dbReference type="Proteomes" id="UP000485880"/>
    </source>
</evidence>
<sequence>MSSEVIRLQRRRRVVIAALRETRPQPVEPEPYVSSGIRFPDLFLMSRSDYETHDQYWPCRSCGSVAWRGCVGGDAGGEDGS</sequence>
<evidence type="ECO:0000313" key="1">
    <source>
        <dbReference type="EMBL" id="VTZ49604.1"/>
    </source>
</evidence>
<dbReference type="Proteomes" id="UP000485880">
    <property type="component" value="Unassembled WGS sequence"/>
</dbReference>
<gene>
    <name evidence="1" type="ORF">MPC4_180010</name>
</gene>
<dbReference type="AlphaFoldDB" id="A0A8B6M473"/>
<accession>A0A8B6M473</accession>
<comment type="caution">
    <text evidence="1">The sequence shown here is derived from an EMBL/GenBank/DDBJ whole genome shotgun (WGS) entry which is preliminary data.</text>
</comment>
<proteinExistence type="predicted"/>